<evidence type="ECO:0000313" key="1">
    <source>
        <dbReference type="EMBL" id="TXB99639.1"/>
    </source>
</evidence>
<gene>
    <name evidence="1" type="ORF">FocTR4_00014297</name>
</gene>
<organism evidence="1 2">
    <name type="scientific">Fusarium oxysporum f. sp. cubense</name>
    <dbReference type="NCBI Taxonomy" id="61366"/>
    <lineage>
        <taxon>Eukaryota</taxon>
        <taxon>Fungi</taxon>
        <taxon>Dikarya</taxon>
        <taxon>Ascomycota</taxon>
        <taxon>Pezizomycotina</taxon>
        <taxon>Sordariomycetes</taxon>
        <taxon>Hypocreomycetidae</taxon>
        <taxon>Hypocreales</taxon>
        <taxon>Nectriaceae</taxon>
        <taxon>Fusarium</taxon>
        <taxon>Fusarium oxysporum species complex</taxon>
    </lineage>
</organism>
<sequence>MAERNLDEVSLMFLGDRDAELEMEVLGLDKTPSAGVDDDVAVLEAGRLAQKRARLLFNGDK</sequence>
<evidence type="ECO:0000313" key="2">
    <source>
        <dbReference type="Proteomes" id="UP000321331"/>
    </source>
</evidence>
<dbReference type="AlphaFoldDB" id="A0A5C6SMA9"/>
<comment type="caution">
    <text evidence="1">The sequence shown here is derived from an EMBL/GenBank/DDBJ whole genome shotgun (WGS) entry which is preliminary data.</text>
</comment>
<reference evidence="1 2" key="1">
    <citation type="submission" date="2019-07" db="EMBL/GenBank/DDBJ databases">
        <title>The First High-Quality Draft Genome Sequence of the Causal Agent of the Current Panama Disease Epidemic.</title>
        <authorList>
            <person name="Warmington R.J."/>
            <person name="Kay W."/>
            <person name="Jeffries A."/>
            <person name="Bebber D."/>
            <person name="Moore K."/>
            <person name="Studholme D.J."/>
        </authorList>
    </citation>
    <scope>NUCLEOTIDE SEQUENCE [LARGE SCALE GENOMIC DNA]</scope>
    <source>
        <strain evidence="1 2">TR4</strain>
    </source>
</reference>
<protein>
    <submittedName>
        <fullName evidence="1">Uncharacterized protein</fullName>
    </submittedName>
</protein>
<name>A0A5C6SMA9_FUSOC</name>
<dbReference type="Proteomes" id="UP000321331">
    <property type="component" value="Unassembled WGS sequence"/>
</dbReference>
<dbReference type="EMBL" id="VMNF01000011">
    <property type="protein sequence ID" value="TXB99639.1"/>
    <property type="molecule type" value="Genomic_DNA"/>
</dbReference>
<accession>A0A5C6SMA9</accession>
<proteinExistence type="predicted"/>